<evidence type="ECO:0000313" key="1">
    <source>
        <dbReference type="EMBL" id="GBP81238.1"/>
    </source>
</evidence>
<accession>A0A4C1YYT6</accession>
<proteinExistence type="predicted"/>
<reference evidence="1 2" key="1">
    <citation type="journal article" date="2019" name="Commun. Biol.">
        <title>The bagworm genome reveals a unique fibroin gene that provides high tensile strength.</title>
        <authorList>
            <person name="Kono N."/>
            <person name="Nakamura H."/>
            <person name="Ohtoshi R."/>
            <person name="Tomita M."/>
            <person name="Numata K."/>
            <person name="Arakawa K."/>
        </authorList>
    </citation>
    <scope>NUCLEOTIDE SEQUENCE [LARGE SCALE GENOMIC DNA]</scope>
</reference>
<sequence>MPRPSERYLRRSANDAVSAAPAFLSLTVSNTRPFTDLTCVGFYKTPSPTVHSRRDSLYRLLSANHFDSFPSGG</sequence>
<dbReference type="AlphaFoldDB" id="A0A4C1YYT6"/>
<organism evidence="1 2">
    <name type="scientific">Eumeta variegata</name>
    <name type="common">Bagworm moth</name>
    <name type="synonym">Eumeta japonica</name>
    <dbReference type="NCBI Taxonomy" id="151549"/>
    <lineage>
        <taxon>Eukaryota</taxon>
        <taxon>Metazoa</taxon>
        <taxon>Ecdysozoa</taxon>
        <taxon>Arthropoda</taxon>
        <taxon>Hexapoda</taxon>
        <taxon>Insecta</taxon>
        <taxon>Pterygota</taxon>
        <taxon>Neoptera</taxon>
        <taxon>Endopterygota</taxon>
        <taxon>Lepidoptera</taxon>
        <taxon>Glossata</taxon>
        <taxon>Ditrysia</taxon>
        <taxon>Tineoidea</taxon>
        <taxon>Psychidae</taxon>
        <taxon>Oiketicinae</taxon>
        <taxon>Eumeta</taxon>
    </lineage>
</organism>
<dbReference type="EMBL" id="BGZK01001502">
    <property type="protein sequence ID" value="GBP81238.1"/>
    <property type="molecule type" value="Genomic_DNA"/>
</dbReference>
<evidence type="ECO:0000313" key="2">
    <source>
        <dbReference type="Proteomes" id="UP000299102"/>
    </source>
</evidence>
<keyword evidence="2" id="KW-1185">Reference proteome</keyword>
<comment type="caution">
    <text evidence="1">The sequence shown here is derived from an EMBL/GenBank/DDBJ whole genome shotgun (WGS) entry which is preliminary data.</text>
</comment>
<name>A0A4C1YYT6_EUMVA</name>
<gene>
    <name evidence="1" type="ORF">EVAR_61444_1</name>
</gene>
<dbReference type="Proteomes" id="UP000299102">
    <property type="component" value="Unassembled WGS sequence"/>
</dbReference>
<protein>
    <submittedName>
        <fullName evidence="1">Uncharacterized protein</fullName>
    </submittedName>
</protein>